<comment type="caution">
    <text evidence="1">The sequence shown here is derived from an EMBL/GenBank/DDBJ whole genome shotgun (WGS) entry which is preliminary data.</text>
</comment>
<dbReference type="EMBL" id="JBJUIK010000013">
    <property type="protein sequence ID" value="KAL3507052.1"/>
    <property type="molecule type" value="Genomic_DNA"/>
</dbReference>
<keyword evidence="2" id="KW-1185">Reference proteome</keyword>
<sequence length="122" mass="13789">MSLQSLTVEHSSSVDQPVTQAALSVFDFSFSNHTLGECKFDPRLERWKKRLRMDLGVFVLALAALDVAELPPIPPPHPPPILLLGRNGVLRALLAFPTFDHESKYFSIGFRYVLLRYPLRIS</sequence>
<proteinExistence type="predicted"/>
<reference evidence="1 2" key="1">
    <citation type="submission" date="2024-11" db="EMBL/GenBank/DDBJ databases">
        <title>A near-complete genome assembly of Cinchona calisaya.</title>
        <authorList>
            <person name="Lian D.C."/>
            <person name="Zhao X.W."/>
            <person name="Wei L."/>
        </authorList>
    </citation>
    <scope>NUCLEOTIDE SEQUENCE [LARGE SCALE GENOMIC DNA]</scope>
    <source>
        <tissue evidence="1">Nenye</tissue>
    </source>
</reference>
<organism evidence="1 2">
    <name type="scientific">Cinchona calisaya</name>
    <dbReference type="NCBI Taxonomy" id="153742"/>
    <lineage>
        <taxon>Eukaryota</taxon>
        <taxon>Viridiplantae</taxon>
        <taxon>Streptophyta</taxon>
        <taxon>Embryophyta</taxon>
        <taxon>Tracheophyta</taxon>
        <taxon>Spermatophyta</taxon>
        <taxon>Magnoliopsida</taxon>
        <taxon>eudicotyledons</taxon>
        <taxon>Gunneridae</taxon>
        <taxon>Pentapetalae</taxon>
        <taxon>asterids</taxon>
        <taxon>lamiids</taxon>
        <taxon>Gentianales</taxon>
        <taxon>Rubiaceae</taxon>
        <taxon>Cinchonoideae</taxon>
        <taxon>Cinchoneae</taxon>
        <taxon>Cinchona</taxon>
    </lineage>
</organism>
<accession>A0ABD2YL69</accession>
<name>A0ABD2YL69_9GENT</name>
<evidence type="ECO:0000313" key="1">
    <source>
        <dbReference type="EMBL" id="KAL3507052.1"/>
    </source>
</evidence>
<gene>
    <name evidence="1" type="ORF">ACH5RR_032434</name>
</gene>
<dbReference type="AlphaFoldDB" id="A0ABD2YL69"/>
<protein>
    <submittedName>
        <fullName evidence="1">Uncharacterized protein</fullName>
    </submittedName>
</protein>
<evidence type="ECO:0000313" key="2">
    <source>
        <dbReference type="Proteomes" id="UP001630127"/>
    </source>
</evidence>
<dbReference type="Proteomes" id="UP001630127">
    <property type="component" value="Unassembled WGS sequence"/>
</dbReference>